<reference evidence="1 2" key="1">
    <citation type="journal article" date="2023" name="Nucleic Acids Res.">
        <title>The hologenome of Daphnia magna reveals possible DNA methylation and microbiome-mediated evolution of the host genome.</title>
        <authorList>
            <person name="Chaturvedi A."/>
            <person name="Li X."/>
            <person name="Dhandapani V."/>
            <person name="Marshall H."/>
            <person name="Kissane S."/>
            <person name="Cuenca-Cambronero M."/>
            <person name="Asole G."/>
            <person name="Calvet F."/>
            <person name="Ruiz-Romero M."/>
            <person name="Marangio P."/>
            <person name="Guigo R."/>
            <person name="Rago D."/>
            <person name="Mirbahai L."/>
            <person name="Eastwood N."/>
            <person name="Colbourne J.K."/>
            <person name="Zhou J."/>
            <person name="Mallon E."/>
            <person name="Orsini L."/>
        </authorList>
    </citation>
    <scope>NUCLEOTIDE SEQUENCE [LARGE SCALE GENOMIC DNA]</scope>
    <source>
        <strain evidence="1">LRV0_1</strain>
    </source>
</reference>
<evidence type="ECO:0000313" key="1">
    <source>
        <dbReference type="EMBL" id="KAK4018720.1"/>
    </source>
</evidence>
<comment type="caution">
    <text evidence="1">The sequence shown here is derived from an EMBL/GenBank/DDBJ whole genome shotgun (WGS) entry which is preliminary data.</text>
</comment>
<keyword evidence="2" id="KW-1185">Reference proteome</keyword>
<gene>
    <name evidence="1" type="ORF">OUZ56_000765</name>
</gene>
<dbReference type="EMBL" id="JAOYFB010000036">
    <property type="protein sequence ID" value="KAK4018720.1"/>
    <property type="molecule type" value="Genomic_DNA"/>
</dbReference>
<sequence>MKNKKKLAVGSYKLGDNELKKLLFRVLLKVLNVQTPHANCIPFNETNANSSSSWSCWTLYRIPERDESKLSKEGLLYVV</sequence>
<dbReference type="Proteomes" id="UP001234178">
    <property type="component" value="Unassembled WGS sequence"/>
</dbReference>
<protein>
    <submittedName>
        <fullName evidence="1">Uncharacterized protein</fullName>
    </submittedName>
</protein>
<evidence type="ECO:0000313" key="2">
    <source>
        <dbReference type="Proteomes" id="UP001234178"/>
    </source>
</evidence>
<organism evidence="1 2">
    <name type="scientific">Daphnia magna</name>
    <dbReference type="NCBI Taxonomy" id="35525"/>
    <lineage>
        <taxon>Eukaryota</taxon>
        <taxon>Metazoa</taxon>
        <taxon>Ecdysozoa</taxon>
        <taxon>Arthropoda</taxon>
        <taxon>Crustacea</taxon>
        <taxon>Branchiopoda</taxon>
        <taxon>Diplostraca</taxon>
        <taxon>Cladocera</taxon>
        <taxon>Anomopoda</taxon>
        <taxon>Daphniidae</taxon>
        <taxon>Daphnia</taxon>
    </lineage>
</organism>
<name>A0ABR0A0P4_9CRUS</name>
<proteinExistence type="predicted"/>
<accession>A0ABR0A0P4</accession>